<name>I9GSE1_9BACE</name>
<protein>
    <submittedName>
        <fullName evidence="2">Uncharacterized protein</fullName>
    </submittedName>
</protein>
<sequence>MHKQSLLATFYFALAVLLQATIGNFPLSLAFPFNVIWIMAWGYLLQHLYKEGSRPILSRLFISITHKNTFYFNINWRQSDNRFISPAI</sequence>
<reference evidence="2 3" key="1">
    <citation type="submission" date="2012-02" db="EMBL/GenBank/DDBJ databases">
        <title>The Genome Sequence of Bacteroides nordii CL02T12C05.</title>
        <authorList>
            <consortium name="The Broad Institute Genome Sequencing Platform"/>
            <person name="Earl A."/>
            <person name="Ward D."/>
            <person name="Feldgarden M."/>
            <person name="Gevers D."/>
            <person name="Zitomersky N.L."/>
            <person name="Coyne M.J."/>
            <person name="Comstock L.E."/>
            <person name="Young S.K."/>
            <person name="Zeng Q."/>
            <person name="Gargeya S."/>
            <person name="Fitzgerald M."/>
            <person name="Haas B."/>
            <person name="Abouelleil A."/>
            <person name="Alvarado L."/>
            <person name="Arachchi H.M."/>
            <person name="Berlin A."/>
            <person name="Chapman S.B."/>
            <person name="Gearin G."/>
            <person name="Goldberg J."/>
            <person name="Griggs A."/>
            <person name="Gujja S."/>
            <person name="Hansen M."/>
            <person name="Heiman D."/>
            <person name="Howarth C."/>
            <person name="Larimer J."/>
            <person name="Lui A."/>
            <person name="MacDonald P.J.P."/>
            <person name="McCowen C."/>
            <person name="Montmayeur A."/>
            <person name="Murphy C."/>
            <person name="Neiman D."/>
            <person name="Pearson M."/>
            <person name="Priest M."/>
            <person name="Roberts A."/>
            <person name="Saif S."/>
            <person name="Shea T."/>
            <person name="Sisk P."/>
            <person name="Stolte C."/>
            <person name="Sykes S."/>
            <person name="Wortman J."/>
            <person name="Nusbaum C."/>
            <person name="Birren B."/>
        </authorList>
    </citation>
    <scope>NUCLEOTIDE SEQUENCE [LARGE SCALE GENOMIC DNA]</scope>
    <source>
        <strain evidence="2 3">CL02T12C05</strain>
    </source>
</reference>
<dbReference type="Proteomes" id="UP000003089">
    <property type="component" value="Unassembled WGS sequence"/>
</dbReference>
<evidence type="ECO:0000313" key="2">
    <source>
        <dbReference type="EMBL" id="EIY49939.1"/>
    </source>
</evidence>
<accession>I9GSE1</accession>
<proteinExistence type="predicted"/>
<gene>
    <name evidence="2" type="ORF">HMPREF1068_02498</name>
</gene>
<dbReference type="HOGENOM" id="CLU_2462695_0_0_10"/>
<organism evidence="2 3">
    <name type="scientific">Bacteroides nordii CL02T12C05</name>
    <dbReference type="NCBI Taxonomy" id="997884"/>
    <lineage>
        <taxon>Bacteria</taxon>
        <taxon>Pseudomonadati</taxon>
        <taxon>Bacteroidota</taxon>
        <taxon>Bacteroidia</taxon>
        <taxon>Bacteroidales</taxon>
        <taxon>Bacteroidaceae</taxon>
        <taxon>Bacteroides</taxon>
    </lineage>
</organism>
<keyword evidence="1" id="KW-1133">Transmembrane helix</keyword>
<feature type="transmembrane region" description="Helical" evidence="1">
    <location>
        <begin position="30"/>
        <end position="49"/>
    </location>
</feature>
<dbReference type="AlphaFoldDB" id="I9GSE1"/>
<dbReference type="EMBL" id="AGXS01000016">
    <property type="protein sequence ID" value="EIY49939.1"/>
    <property type="molecule type" value="Genomic_DNA"/>
</dbReference>
<keyword evidence="3" id="KW-1185">Reference proteome</keyword>
<evidence type="ECO:0000256" key="1">
    <source>
        <dbReference type="SAM" id="Phobius"/>
    </source>
</evidence>
<evidence type="ECO:0000313" key="3">
    <source>
        <dbReference type="Proteomes" id="UP000003089"/>
    </source>
</evidence>
<keyword evidence="1" id="KW-0472">Membrane</keyword>
<keyword evidence="1" id="KW-0812">Transmembrane</keyword>
<comment type="caution">
    <text evidence="2">The sequence shown here is derived from an EMBL/GenBank/DDBJ whole genome shotgun (WGS) entry which is preliminary data.</text>
</comment>